<dbReference type="OrthoDB" id="948036at2759"/>
<organism evidence="1 2">
    <name type="scientific">Gossypium klotzschianum</name>
    <dbReference type="NCBI Taxonomy" id="34286"/>
    <lineage>
        <taxon>Eukaryota</taxon>
        <taxon>Viridiplantae</taxon>
        <taxon>Streptophyta</taxon>
        <taxon>Embryophyta</taxon>
        <taxon>Tracheophyta</taxon>
        <taxon>Spermatophyta</taxon>
        <taxon>Magnoliopsida</taxon>
        <taxon>eudicotyledons</taxon>
        <taxon>Gunneridae</taxon>
        <taxon>Pentapetalae</taxon>
        <taxon>rosids</taxon>
        <taxon>malvids</taxon>
        <taxon>Malvales</taxon>
        <taxon>Malvaceae</taxon>
        <taxon>Malvoideae</taxon>
        <taxon>Gossypium</taxon>
    </lineage>
</organism>
<comment type="caution">
    <text evidence="1">The sequence shown here is derived from an EMBL/GenBank/DDBJ whole genome shotgun (WGS) entry which is preliminary data.</text>
</comment>
<protein>
    <submittedName>
        <fullName evidence="1">Uncharacterized protein</fullName>
    </submittedName>
</protein>
<evidence type="ECO:0000313" key="1">
    <source>
        <dbReference type="EMBL" id="MBA0639892.1"/>
    </source>
</evidence>
<gene>
    <name evidence="1" type="ORF">Goklo_022890</name>
</gene>
<keyword evidence="2" id="KW-1185">Reference proteome</keyword>
<sequence length="36" mass="3988">MAIEGMRTEGDLFWVEDAPLKALEVADSDRQSGRPP</sequence>
<reference evidence="1 2" key="1">
    <citation type="journal article" date="2019" name="Genome Biol. Evol.">
        <title>Insights into the evolution of the New World diploid cottons (Gossypium, subgenus Houzingenia) based on genome sequencing.</title>
        <authorList>
            <person name="Grover C.E."/>
            <person name="Arick M.A. 2nd"/>
            <person name="Thrash A."/>
            <person name="Conover J.L."/>
            <person name="Sanders W.S."/>
            <person name="Peterson D.G."/>
            <person name="Frelichowski J.E."/>
            <person name="Scheffler J.A."/>
            <person name="Scheffler B.E."/>
            <person name="Wendel J.F."/>
        </authorList>
    </citation>
    <scope>NUCLEOTIDE SEQUENCE [LARGE SCALE GENOMIC DNA]</scope>
    <source>
        <strain evidence="1">57</strain>
        <tissue evidence="1">Leaf</tissue>
    </source>
</reference>
<evidence type="ECO:0000313" key="2">
    <source>
        <dbReference type="Proteomes" id="UP000593573"/>
    </source>
</evidence>
<accession>A0A7J8TNX4</accession>
<proteinExistence type="predicted"/>
<name>A0A7J8TNX4_9ROSI</name>
<dbReference type="Proteomes" id="UP000593573">
    <property type="component" value="Unassembled WGS sequence"/>
</dbReference>
<dbReference type="EMBL" id="JABFAB010000001">
    <property type="protein sequence ID" value="MBA0639892.1"/>
    <property type="molecule type" value="Genomic_DNA"/>
</dbReference>
<dbReference type="AlphaFoldDB" id="A0A7J8TNX4"/>